<dbReference type="SUPFAM" id="SSF46785">
    <property type="entry name" value="Winged helix' DNA-binding domain"/>
    <property type="match status" value="1"/>
</dbReference>
<dbReference type="InterPro" id="IPR036388">
    <property type="entry name" value="WH-like_DNA-bd_sf"/>
</dbReference>
<evidence type="ECO:0000256" key="3">
    <source>
        <dbReference type="ARBA" id="ARBA00023125"/>
    </source>
</evidence>
<proteinExistence type="inferred from homology"/>
<evidence type="ECO:0000256" key="1">
    <source>
        <dbReference type="ARBA" id="ARBA00009437"/>
    </source>
</evidence>
<keyword evidence="7" id="KW-1185">Reference proteome</keyword>
<dbReference type="InterPro" id="IPR005119">
    <property type="entry name" value="LysR_subst-bd"/>
</dbReference>
<sequence length="307" mass="34504">MEVRQLQIFCILAEELRFTRAAERAHTVQSNVTAQIKSLEHELGVKLFDRLGHRIVLTEPGQRFRQFAIQALNAMEEGKRAVAPDADLSGPLRIGAPESVLAYRLPQIVSTFREQFPRIELVFRPHVGASVFGDLETGKIDFAFHMCDTFPKSLFCSTRLYRERILLLCAPSDDLARQVRVKPTHLAGKNLLLPEHGCAYRSKFERMLSSQKILPGHVTEFSSVEAIKQCAMAGMGIALLPAIAVGRELDQAQCIALRWAGTSLDVSTQLAWHRSKWISPALTAFQDVVRNLLRNQHPAPPGRRSYR</sequence>
<name>A0A9J7BQA2_9BACT</name>
<dbReference type="GO" id="GO:0003700">
    <property type="term" value="F:DNA-binding transcription factor activity"/>
    <property type="evidence" value="ECO:0007669"/>
    <property type="project" value="InterPro"/>
</dbReference>
<gene>
    <name evidence="6" type="ORF">MOP44_21420</name>
</gene>
<dbReference type="InterPro" id="IPR000847">
    <property type="entry name" value="LysR_HTH_N"/>
</dbReference>
<dbReference type="KEGG" id="orp:MOP44_21420"/>
<organism evidence="6 7">
    <name type="scientific">Occallatibacter riparius</name>
    <dbReference type="NCBI Taxonomy" id="1002689"/>
    <lineage>
        <taxon>Bacteria</taxon>
        <taxon>Pseudomonadati</taxon>
        <taxon>Acidobacteriota</taxon>
        <taxon>Terriglobia</taxon>
        <taxon>Terriglobales</taxon>
        <taxon>Acidobacteriaceae</taxon>
        <taxon>Occallatibacter</taxon>
    </lineage>
</organism>
<evidence type="ECO:0000256" key="4">
    <source>
        <dbReference type="ARBA" id="ARBA00023163"/>
    </source>
</evidence>
<dbReference type="Pfam" id="PF03466">
    <property type="entry name" value="LysR_substrate"/>
    <property type="match status" value="1"/>
</dbReference>
<dbReference type="PANTHER" id="PTHR30126:SF100">
    <property type="entry name" value="LYSR-FAMILY TRANSCRIPTIONAL REGULATOR"/>
    <property type="match status" value="1"/>
</dbReference>
<reference evidence="6" key="1">
    <citation type="submission" date="2021-04" db="EMBL/GenBank/DDBJ databases">
        <title>Phylogenetic analysis of Acidobacteriaceae.</title>
        <authorList>
            <person name="Qiu L."/>
            <person name="Zhang Q."/>
        </authorList>
    </citation>
    <scope>NUCLEOTIDE SEQUENCE</scope>
    <source>
        <strain evidence="6">DSM 25168</strain>
    </source>
</reference>
<dbReference type="GO" id="GO:0000976">
    <property type="term" value="F:transcription cis-regulatory region binding"/>
    <property type="evidence" value="ECO:0007669"/>
    <property type="project" value="TreeGrafter"/>
</dbReference>
<dbReference type="AlphaFoldDB" id="A0A9J7BQA2"/>
<dbReference type="CDD" id="cd05466">
    <property type="entry name" value="PBP2_LTTR_substrate"/>
    <property type="match status" value="1"/>
</dbReference>
<evidence type="ECO:0000313" key="7">
    <source>
        <dbReference type="Proteomes" id="UP001059380"/>
    </source>
</evidence>
<comment type="similarity">
    <text evidence="1">Belongs to the LysR transcriptional regulatory family.</text>
</comment>
<evidence type="ECO:0000259" key="5">
    <source>
        <dbReference type="PROSITE" id="PS50931"/>
    </source>
</evidence>
<accession>A0A9J7BQA2</accession>
<dbReference type="PANTHER" id="PTHR30126">
    <property type="entry name" value="HTH-TYPE TRANSCRIPTIONAL REGULATOR"/>
    <property type="match status" value="1"/>
</dbReference>
<dbReference type="EMBL" id="CP093313">
    <property type="protein sequence ID" value="UWZ83118.1"/>
    <property type="molecule type" value="Genomic_DNA"/>
</dbReference>
<dbReference type="SUPFAM" id="SSF53850">
    <property type="entry name" value="Periplasmic binding protein-like II"/>
    <property type="match status" value="1"/>
</dbReference>
<evidence type="ECO:0000313" key="6">
    <source>
        <dbReference type="EMBL" id="UWZ83118.1"/>
    </source>
</evidence>
<protein>
    <submittedName>
        <fullName evidence="6">LysR family transcriptional regulator</fullName>
    </submittedName>
</protein>
<dbReference type="Proteomes" id="UP001059380">
    <property type="component" value="Chromosome"/>
</dbReference>
<dbReference type="PRINTS" id="PR00039">
    <property type="entry name" value="HTHLYSR"/>
</dbReference>
<keyword evidence="3" id="KW-0238">DNA-binding</keyword>
<keyword evidence="4" id="KW-0804">Transcription</keyword>
<dbReference type="InterPro" id="IPR036390">
    <property type="entry name" value="WH_DNA-bd_sf"/>
</dbReference>
<dbReference type="Gene3D" id="3.40.190.290">
    <property type="match status" value="1"/>
</dbReference>
<dbReference type="Gene3D" id="1.10.10.10">
    <property type="entry name" value="Winged helix-like DNA-binding domain superfamily/Winged helix DNA-binding domain"/>
    <property type="match status" value="1"/>
</dbReference>
<feature type="domain" description="HTH lysR-type" evidence="5">
    <location>
        <begin position="1"/>
        <end position="58"/>
    </location>
</feature>
<dbReference type="RefSeq" id="WP_260792452.1">
    <property type="nucleotide sequence ID" value="NZ_CP093313.1"/>
</dbReference>
<keyword evidence="2" id="KW-0805">Transcription regulation</keyword>
<dbReference type="Pfam" id="PF00126">
    <property type="entry name" value="HTH_1"/>
    <property type="match status" value="1"/>
</dbReference>
<evidence type="ECO:0000256" key="2">
    <source>
        <dbReference type="ARBA" id="ARBA00023015"/>
    </source>
</evidence>
<dbReference type="FunFam" id="1.10.10.10:FF:000001">
    <property type="entry name" value="LysR family transcriptional regulator"/>
    <property type="match status" value="1"/>
</dbReference>
<dbReference type="PROSITE" id="PS50931">
    <property type="entry name" value="HTH_LYSR"/>
    <property type="match status" value="1"/>
</dbReference>